<dbReference type="EMBL" id="KL198050">
    <property type="protein sequence ID" value="KDQ12531.1"/>
    <property type="molecule type" value="Genomic_DNA"/>
</dbReference>
<dbReference type="AlphaFoldDB" id="A0A067MLS1"/>
<sequence length="377" mass="40360">MPPAGEKPPSRLLIISTVSFYIVAAIAMILANKWVLNNTATPLFFLFAQLVIAVILLFVTDLFGLIRVQSKFDLAICKGLVPMVALNVLGLSCNNYTLKYVDASFYQVARGLVLPFTVALSAIMLKTSPSNQILISCAIVTSGFFLGILIDNPSSITGSSPIGIFFGLVSSVTTAMHAVVIKRSFAVVQGNAIDLAWYSNMLSACALIPLILLAGEAPDVLDLFNAMIGAESNVGLRTLSTFLWGSVITGVVGFLICVAGFLSIKVTSPITHMISSAVRGVFQSLFSMWLLGDIIATGRASSITMILIGSIYYTWVKHLESKEQEVRGAYTRAPTEEALESGLLKPNGSVGGSRNKDEVMMTAVHGRSSDSVFEKRG</sequence>
<dbReference type="InParanoid" id="A0A067MLS1"/>
<name>A0A067MLS1_BOTB1</name>
<dbReference type="OrthoDB" id="5547497at2759"/>
<evidence type="ECO:0000256" key="3">
    <source>
        <dbReference type="ARBA" id="ARBA00022989"/>
    </source>
</evidence>
<dbReference type="HOGENOM" id="CLU_044894_0_1_1"/>
<dbReference type="Pfam" id="PF03151">
    <property type="entry name" value="TPT"/>
    <property type="match status" value="1"/>
</dbReference>
<accession>A0A067MLS1</accession>
<dbReference type="InterPro" id="IPR004853">
    <property type="entry name" value="Sugar_P_trans_dom"/>
</dbReference>
<keyword evidence="8" id="KW-1185">Reference proteome</keyword>
<feature type="transmembrane region" description="Helical" evidence="5">
    <location>
        <begin position="242"/>
        <end position="264"/>
    </location>
</feature>
<evidence type="ECO:0000256" key="4">
    <source>
        <dbReference type="ARBA" id="ARBA00023136"/>
    </source>
</evidence>
<dbReference type="Proteomes" id="UP000027195">
    <property type="component" value="Unassembled WGS sequence"/>
</dbReference>
<feature type="transmembrane region" description="Helical" evidence="5">
    <location>
        <begin position="132"/>
        <end position="150"/>
    </location>
</feature>
<dbReference type="GO" id="GO:0016020">
    <property type="term" value="C:membrane"/>
    <property type="evidence" value="ECO:0007669"/>
    <property type="project" value="UniProtKB-SubCell"/>
</dbReference>
<keyword evidence="2 5" id="KW-0812">Transmembrane</keyword>
<evidence type="ECO:0000256" key="5">
    <source>
        <dbReference type="SAM" id="Phobius"/>
    </source>
</evidence>
<evidence type="ECO:0000313" key="8">
    <source>
        <dbReference type="Proteomes" id="UP000027195"/>
    </source>
</evidence>
<feature type="transmembrane region" description="Helical" evidence="5">
    <location>
        <begin position="162"/>
        <end position="181"/>
    </location>
</feature>
<feature type="domain" description="Sugar phosphate transporter" evidence="6">
    <location>
        <begin position="20"/>
        <end position="313"/>
    </location>
</feature>
<proteinExistence type="predicted"/>
<dbReference type="InterPro" id="IPR050186">
    <property type="entry name" value="TPT_transporter"/>
</dbReference>
<reference evidence="8" key="1">
    <citation type="journal article" date="2014" name="Proc. Natl. Acad. Sci. U.S.A.">
        <title>Extensive sampling of basidiomycete genomes demonstrates inadequacy of the white-rot/brown-rot paradigm for wood decay fungi.</title>
        <authorList>
            <person name="Riley R."/>
            <person name="Salamov A.A."/>
            <person name="Brown D.W."/>
            <person name="Nagy L.G."/>
            <person name="Floudas D."/>
            <person name="Held B.W."/>
            <person name="Levasseur A."/>
            <person name="Lombard V."/>
            <person name="Morin E."/>
            <person name="Otillar R."/>
            <person name="Lindquist E.A."/>
            <person name="Sun H."/>
            <person name="LaButti K.M."/>
            <person name="Schmutz J."/>
            <person name="Jabbour D."/>
            <person name="Luo H."/>
            <person name="Baker S.E."/>
            <person name="Pisabarro A.G."/>
            <person name="Walton J.D."/>
            <person name="Blanchette R.A."/>
            <person name="Henrissat B."/>
            <person name="Martin F."/>
            <person name="Cullen D."/>
            <person name="Hibbett D.S."/>
            <person name="Grigoriev I.V."/>
        </authorList>
    </citation>
    <scope>NUCLEOTIDE SEQUENCE [LARGE SCALE GENOMIC DNA]</scope>
    <source>
        <strain evidence="8">FD-172 SS1</strain>
    </source>
</reference>
<evidence type="ECO:0000256" key="2">
    <source>
        <dbReference type="ARBA" id="ARBA00022692"/>
    </source>
</evidence>
<feature type="transmembrane region" description="Helical" evidence="5">
    <location>
        <begin position="193"/>
        <end position="214"/>
    </location>
</feature>
<keyword evidence="4 5" id="KW-0472">Membrane</keyword>
<comment type="subcellular location">
    <subcellularLocation>
        <location evidence="1">Membrane</location>
        <topology evidence="1">Multi-pass membrane protein</topology>
    </subcellularLocation>
</comment>
<evidence type="ECO:0000259" key="6">
    <source>
        <dbReference type="Pfam" id="PF03151"/>
    </source>
</evidence>
<protein>
    <recommendedName>
        <fullName evidence="6">Sugar phosphate transporter domain-containing protein</fullName>
    </recommendedName>
</protein>
<feature type="transmembrane region" description="Helical" evidence="5">
    <location>
        <begin position="12"/>
        <end position="31"/>
    </location>
</feature>
<feature type="transmembrane region" description="Helical" evidence="5">
    <location>
        <begin position="43"/>
        <end position="68"/>
    </location>
</feature>
<dbReference type="PANTHER" id="PTHR11132">
    <property type="entry name" value="SOLUTE CARRIER FAMILY 35"/>
    <property type="match status" value="1"/>
</dbReference>
<evidence type="ECO:0000313" key="7">
    <source>
        <dbReference type="EMBL" id="KDQ12531.1"/>
    </source>
</evidence>
<dbReference type="FunCoup" id="A0A067MLS1">
    <property type="interactions" value="92"/>
</dbReference>
<organism evidence="7 8">
    <name type="scientific">Botryobasidium botryosum (strain FD-172 SS1)</name>
    <dbReference type="NCBI Taxonomy" id="930990"/>
    <lineage>
        <taxon>Eukaryota</taxon>
        <taxon>Fungi</taxon>
        <taxon>Dikarya</taxon>
        <taxon>Basidiomycota</taxon>
        <taxon>Agaricomycotina</taxon>
        <taxon>Agaricomycetes</taxon>
        <taxon>Cantharellales</taxon>
        <taxon>Botryobasidiaceae</taxon>
        <taxon>Botryobasidium</taxon>
    </lineage>
</organism>
<gene>
    <name evidence="7" type="ORF">BOTBODRAFT_34497</name>
</gene>
<keyword evidence="3 5" id="KW-1133">Transmembrane helix</keyword>
<evidence type="ECO:0000256" key="1">
    <source>
        <dbReference type="ARBA" id="ARBA00004141"/>
    </source>
</evidence>